<dbReference type="InterPro" id="IPR037523">
    <property type="entry name" value="VOC_core"/>
</dbReference>
<sequence>MVTDLDKTQRFAEDFGLKTVRKAGSRLYMRTDGGDAYSYVAEQGDERRFIGLGFTVESEADLEEAVREHGGTPIVELDGPGGGRATTLTSPEGLKFELIYGIVEDQPKAPQPHLRLNAPGERSRFAAPQSERPAGPATLFRLGHVGLYAKDFAANAEWLQNVMGMKLSDALYAQSPDHAVVGFFRLDHGAEWVDHHTIFIGAMGMTGLHHLSFEVQDFEAQFRTHRYLQDKGWDPNWGVGRHPLGSHVFDVWFDPDRFRFETFSDTDLLNDEHETGLHAIKEQDMDCWSSDPPDRYFAP</sequence>
<accession>A0A916X4S2</accession>
<dbReference type="SUPFAM" id="SSF54593">
    <property type="entry name" value="Glyoxalase/Bleomycin resistance protein/Dihydroxybiphenyl dioxygenase"/>
    <property type="match status" value="1"/>
</dbReference>
<dbReference type="Proteomes" id="UP000608154">
    <property type="component" value="Unassembled WGS sequence"/>
</dbReference>
<feature type="domain" description="VOC" evidence="2">
    <location>
        <begin position="1"/>
        <end position="101"/>
    </location>
</feature>
<evidence type="ECO:0000313" key="4">
    <source>
        <dbReference type="Proteomes" id="UP000608154"/>
    </source>
</evidence>
<dbReference type="GO" id="GO:0004493">
    <property type="term" value="F:methylmalonyl-CoA epimerase activity"/>
    <property type="evidence" value="ECO:0007669"/>
    <property type="project" value="TreeGrafter"/>
</dbReference>
<feature type="domain" description="VOC" evidence="2">
    <location>
        <begin position="141"/>
        <end position="265"/>
    </location>
</feature>
<keyword evidence="1" id="KW-0479">Metal-binding</keyword>
<comment type="caution">
    <text evidence="3">The sequence shown here is derived from an EMBL/GenBank/DDBJ whole genome shotgun (WGS) entry which is preliminary data.</text>
</comment>
<dbReference type="PANTHER" id="PTHR43048">
    <property type="entry name" value="METHYLMALONYL-COA EPIMERASE"/>
    <property type="match status" value="1"/>
</dbReference>
<dbReference type="EMBL" id="BMHK01000005">
    <property type="protein sequence ID" value="GGB94619.1"/>
    <property type="molecule type" value="Genomic_DNA"/>
</dbReference>
<dbReference type="Gene3D" id="3.10.180.10">
    <property type="entry name" value="2,3-Dihydroxybiphenyl 1,2-Dioxygenase, domain 1"/>
    <property type="match status" value="2"/>
</dbReference>
<name>A0A916X4S2_9SPHN</name>
<dbReference type="Pfam" id="PF00903">
    <property type="entry name" value="Glyoxalase"/>
    <property type="match status" value="1"/>
</dbReference>
<reference evidence="3" key="1">
    <citation type="journal article" date="2014" name="Int. J. Syst. Evol. Microbiol.">
        <title>Complete genome sequence of Corynebacterium casei LMG S-19264T (=DSM 44701T), isolated from a smear-ripened cheese.</title>
        <authorList>
            <consortium name="US DOE Joint Genome Institute (JGI-PGF)"/>
            <person name="Walter F."/>
            <person name="Albersmeier A."/>
            <person name="Kalinowski J."/>
            <person name="Ruckert C."/>
        </authorList>
    </citation>
    <scope>NUCLEOTIDE SEQUENCE</scope>
    <source>
        <strain evidence="3">CGMCC 1.15095</strain>
    </source>
</reference>
<dbReference type="InterPro" id="IPR029068">
    <property type="entry name" value="Glyas_Bleomycin-R_OHBP_Dase"/>
</dbReference>
<dbReference type="AlphaFoldDB" id="A0A916X4S2"/>
<dbReference type="GO" id="GO:0046872">
    <property type="term" value="F:metal ion binding"/>
    <property type="evidence" value="ECO:0007669"/>
    <property type="project" value="UniProtKB-KW"/>
</dbReference>
<evidence type="ECO:0000256" key="1">
    <source>
        <dbReference type="ARBA" id="ARBA00022723"/>
    </source>
</evidence>
<reference evidence="3" key="2">
    <citation type="submission" date="2020-09" db="EMBL/GenBank/DDBJ databases">
        <authorList>
            <person name="Sun Q."/>
            <person name="Zhou Y."/>
        </authorList>
    </citation>
    <scope>NUCLEOTIDE SEQUENCE</scope>
    <source>
        <strain evidence="3">CGMCC 1.15095</strain>
    </source>
</reference>
<protein>
    <submittedName>
        <fullName evidence="3">2,3-dihydroxybiphenyl 1,2-dioxygenase</fullName>
    </submittedName>
</protein>
<dbReference type="GO" id="GO:0046491">
    <property type="term" value="P:L-methylmalonyl-CoA metabolic process"/>
    <property type="evidence" value="ECO:0007669"/>
    <property type="project" value="TreeGrafter"/>
</dbReference>
<evidence type="ECO:0000313" key="3">
    <source>
        <dbReference type="EMBL" id="GGB94619.1"/>
    </source>
</evidence>
<gene>
    <name evidence="3" type="ORF">GCM10011494_11360</name>
</gene>
<dbReference type="InterPro" id="IPR051785">
    <property type="entry name" value="MMCE/EMCE_epimerase"/>
</dbReference>
<dbReference type="PROSITE" id="PS51819">
    <property type="entry name" value="VOC"/>
    <property type="match status" value="2"/>
</dbReference>
<dbReference type="PANTHER" id="PTHR43048:SF3">
    <property type="entry name" value="METHYLMALONYL-COA EPIMERASE, MITOCHONDRIAL"/>
    <property type="match status" value="1"/>
</dbReference>
<evidence type="ECO:0000259" key="2">
    <source>
        <dbReference type="PROSITE" id="PS51819"/>
    </source>
</evidence>
<keyword evidence="4" id="KW-1185">Reference proteome</keyword>
<organism evidence="3 4">
    <name type="scientific">Novosphingobium endophyticum</name>
    <dbReference type="NCBI Taxonomy" id="1955250"/>
    <lineage>
        <taxon>Bacteria</taxon>
        <taxon>Pseudomonadati</taxon>
        <taxon>Pseudomonadota</taxon>
        <taxon>Alphaproteobacteria</taxon>
        <taxon>Sphingomonadales</taxon>
        <taxon>Sphingomonadaceae</taxon>
        <taxon>Novosphingobium</taxon>
    </lineage>
</organism>
<proteinExistence type="predicted"/>
<dbReference type="InterPro" id="IPR004360">
    <property type="entry name" value="Glyas_Fos-R_dOase_dom"/>
</dbReference>